<keyword evidence="2" id="KW-1185">Reference proteome</keyword>
<accession>A0A4Z1R644</accession>
<dbReference type="EMBL" id="SPUH01000001">
    <property type="protein sequence ID" value="TKS54005.1"/>
    <property type="molecule type" value="Genomic_DNA"/>
</dbReference>
<sequence length="157" mass="16825">MSLAMLLTALLLPPPPAPPEPPAPGDVVPALLAEAGIGYEVDGDGDYRVVFSWAQESRTQMVFVSGHTEDVAGRRIREVFSPAAQLEEALDADTANALLRDSQTRKLGAWELAGDVLYYVIKLPEPLDAPLLELALSIAAETADDREIVFSGELDAL</sequence>
<name>A0A4Z1R644_9GAMM</name>
<gene>
    <name evidence="1" type="ORF">E4582_03935</name>
</gene>
<organism evidence="1 2">
    <name type="scientific">Luteimonas yindakuii</name>
    <dbReference type="NCBI Taxonomy" id="2565782"/>
    <lineage>
        <taxon>Bacteria</taxon>
        <taxon>Pseudomonadati</taxon>
        <taxon>Pseudomonadota</taxon>
        <taxon>Gammaproteobacteria</taxon>
        <taxon>Lysobacterales</taxon>
        <taxon>Lysobacteraceae</taxon>
        <taxon>Luteimonas</taxon>
    </lineage>
</organism>
<dbReference type="RefSeq" id="WP_134673388.1">
    <property type="nucleotide sequence ID" value="NZ_SPUH01000001.1"/>
</dbReference>
<evidence type="ECO:0000313" key="2">
    <source>
        <dbReference type="Proteomes" id="UP000298681"/>
    </source>
</evidence>
<comment type="caution">
    <text evidence="1">The sequence shown here is derived from an EMBL/GenBank/DDBJ whole genome shotgun (WGS) entry which is preliminary data.</text>
</comment>
<proteinExistence type="predicted"/>
<dbReference type="Proteomes" id="UP000298681">
    <property type="component" value="Unassembled WGS sequence"/>
</dbReference>
<evidence type="ECO:0000313" key="1">
    <source>
        <dbReference type="EMBL" id="TKS54005.1"/>
    </source>
</evidence>
<protein>
    <recommendedName>
        <fullName evidence="3">YbjN domain-containing protein</fullName>
    </recommendedName>
</protein>
<dbReference type="AlphaFoldDB" id="A0A4Z1R644"/>
<reference evidence="1 2" key="1">
    <citation type="submission" date="2019-01" db="EMBL/GenBank/DDBJ databases">
        <authorList>
            <person name="Zhang S."/>
        </authorList>
    </citation>
    <scope>NUCLEOTIDE SEQUENCE [LARGE SCALE GENOMIC DNA]</scope>
    <source>
        <strain evidence="1 2">1626</strain>
    </source>
</reference>
<evidence type="ECO:0008006" key="3">
    <source>
        <dbReference type="Google" id="ProtNLM"/>
    </source>
</evidence>